<dbReference type="InterPro" id="IPR006592">
    <property type="entry name" value="RNA_pol_N"/>
</dbReference>
<dbReference type="Pfam" id="PF04998">
    <property type="entry name" value="RNA_pol_Rpb1_5"/>
    <property type="match status" value="1"/>
</dbReference>
<comment type="similarity">
    <text evidence="2 11 12">Belongs to the RNA polymerase beta' chain family.</text>
</comment>
<keyword evidence="7 11" id="KW-0862">Zinc</keyword>
<dbReference type="SMART" id="SM00663">
    <property type="entry name" value="RPOLA_N"/>
    <property type="match status" value="1"/>
</dbReference>
<dbReference type="Gene3D" id="1.10.40.90">
    <property type="match status" value="1"/>
</dbReference>
<dbReference type="Gene3D" id="2.40.40.20">
    <property type="match status" value="1"/>
</dbReference>
<dbReference type="Proteomes" id="UP000233727">
    <property type="component" value="Unassembled WGS sequence"/>
</dbReference>
<dbReference type="Gene3D" id="1.10.274.100">
    <property type="entry name" value="RNA polymerase Rpb1, domain 3"/>
    <property type="match status" value="1"/>
</dbReference>
<dbReference type="GO" id="GO:0003899">
    <property type="term" value="F:DNA-directed RNA polymerase activity"/>
    <property type="evidence" value="ECO:0007669"/>
    <property type="project" value="UniProtKB-UniRule"/>
</dbReference>
<dbReference type="FunFam" id="4.10.860.120:FF:000001">
    <property type="entry name" value="DNA-directed RNA polymerase subunit beta"/>
    <property type="match status" value="1"/>
</dbReference>
<feature type="binding site" evidence="11">
    <location>
        <position position="540"/>
    </location>
    <ligand>
        <name>Mg(2+)</name>
        <dbReference type="ChEBI" id="CHEBI:18420"/>
    </ligand>
</feature>
<dbReference type="Pfam" id="PF00623">
    <property type="entry name" value="RNA_pol_Rpb1_2"/>
    <property type="match status" value="2"/>
</dbReference>
<sequence length="1377" mass="152292">MLDVNAFDKLRIGMATADDIRGWSYGEVKKPETINYRTLKPEKDGLFGEQIFGPTRDWECACGKYKRVRFKGIVCERCGVEVTRSRVRRERMGHIELAAPVTHIWYFKGVPSRLGYLLDIAPKDLEKVIYFAAYMVTEVNEEQRHQDLPDLQEEFDNEIANLERRRNSDIEARAKKVEEDLHALEEAGEAKGSARAKLRSGAERDMAAIRQRYDDQIQRLTAVFDRFKTLKPGDMEGDVDLWREMKDRYGDYFDGCMGAEAIKKRLQDFDLKAAAEELREEIDKGTGQRKARALKRLKVVNAFLTTDNKPEAMVLDVIPVIPPDLRPMVQLDGGRFATSDLNDLYRRVINRNNRLKRLIELGAPEIMLNNEKRMLQEAVDSLFDNGRRGRPVTGASNRPLKSLADMLKGKQGRFRQNLLGKRVDYSGRSVIVVGPSLRMHQCGLPKPMALELFKPFVIKRLVDLNYAQNMKSAKHLVDRGDPAVWGVLEEVISEHPVLLNRAPTLHRLGIQAFEPILVEGKAIHLPPLACAAFNADFDGDQMAIHLPLSAEAQAEARTLMMASDNILKPADGHTVTMPSQDMILGLYYLTTVVEGAKGQGRVFGSLDEVIMALDKRDIDMQAKVLIRMPKDFVLPTGWEPGELKVTDPEPGSPDVVKEERFSDGTYLFATSYGRVLFNGTLPVDYPFINEQVPKGRLAKIVDDIATRYSTQQVAASLDALKDLGFTRAPWSGVTMAFSDIVEPPDREPIIKDYEGQAAKVNSQFDLGLLTDEERRQELINLWTECTDKVAEAMRDNFHDDNNVNIMVQSGARGNWMQIRQIAGMRGLVANPKGEIIPRPVKSNYREGLSVLEYFISQHGARKGLADTALRTAESGYLTRRLVDVAQEVIVREEDCGTKHGLVMKVAERDENGNLVLVKAADGGPYSRLLAEDVLDPKTGEVLYKRDEAMSMDVLRDMVAHGVEEVKARSVLTCESKRGVCAKCYGWSLATNTLVDVGEAVGIVAAQSIGEPGTQLTLRSFHSGGVASASDITQGLPRVTELFEARTPKGEAPITDYAGTVKVQDTDRGRQVTLSPDGEGIEPIVYPVSRRAPLMVKDGDHVAAGTQLCEGSVDPKKILRILGPRAAQVNIVEEVHNVYRSQGVDIHDKHIEVIVHQMLHRVTVLDAGDTALLPGELVDRQKFQEINKQTIKNGGKPAAGRPELMGITKASLATDSWLSAASFQETTRVLTEAALNEKEDDLKGLKENVIIGKLIPAGTGLARYRNATVEPDKAIRDTIYPNFGLGGDTDAPLDFGDENGDIDLSNIDFGDMKLGGDFNPDDFNADDFNPDDFLDDQGGQEEIDNAGDDASGDGTDEAGADGADADGADGTDDDGQQA</sequence>
<dbReference type="Gene3D" id="2.40.50.100">
    <property type="match status" value="1"/>
</dbReference>
<evidence type="ECO:0000256" key="7">
    <source>
        <dbReference type="ARBA" id="ARBA00022833"/>
    </source>
</evidence>
<dbReference type="InterPro" id="IPR042102">
    <property type="entry name" value="RNA_pol_Rpb1_3_sf"/>
</dbReference>
<organism evidence="16 17">
    <name type="scientific">Bifidobacterium thermophilum</name>
    <dbReference type="NCBI Taxonomy" id="33905"/>
    <lineage>
        <taxon>Bacteria</taxon>
        <taxon>Bacillati</taxon>
        <taxon>Actinomycetota</taxon>
        <taxon>Actinomycetes</taxon>
        <taxon>Bifidobacteriales</taxon>
        <taxon>Bifidobacteriaceae</taxon>
        <taxon>Bifidobacterium</taxon>
    </lineage>
</organism>
<dbReference type="HAMAP" id="MF_01322">
    <property type="entry name" value="RNApol_bact_RpoC"/>
    <property type="match status" value="1"/>
</dbReference>
<feature type="binding site" evidence="11">
    <location>
        <position position="895"/>
    </location>
    <ligand>
        <name>Zn(2+)</name>
        <dbReference type="ChEBI" id="CHEBI:29105"/>
        <label>2</label>
    </ligand>
</feature>
<dbReference type="RefSeq" id="WP_101454932.1">
    <property type="nucleotide sequence ID" value="NZ_PCGY01000010.1"/>
</dbReference>
<keyword evidence="3 11" id="KW-0240">DNA-directed RNA polymerase</keyword>
<dbReference type="InterPro" id="IPR007066">
    <property type="entry name" value="RNA_pol_Rpb1_3"/>
</dbReference>
<dbReference type="CDD" id="cd02655">
    <property type="entry name" value="RNAP_beta'_C"/>
    <property type="match status" value="1"/>
</dbReference>
<evidence type="ECO:0000313" key="17">
    <source>
        <dbReference type="Proteomes" id="UP000233727"/>
    </source>
</evidence>
<feature type="binding site" evidence="11">
    <location>
        <position position="980"/>
    </location>
    <ligand>
        <name>Zn(2+)</name>
        <dbReference type="ChEBI" id="CHEBI:29105"/>
        <label>2</label>
    </ligand>
</feature>
<comment type="function">
    <text evidence="1 11 12">DNA-dependent RNA polymerase catalyzes the transcription of DNA into RNA using the four ribonucleoside triphosphates as substrates.</text>
</comment>
<feature type="compositionally biased region" description="Acidic residues" evidence="14">
    <location>
        <begin position="1318"/>
        <end position="1377"/>
    </location>
</feature>
<keyword evidence="8 11" id="KW-0460">Magnesium</keyword>
<dbReference type="InterPro" id="IPR000722">
    <property type="entry name" value="RNA_pol_asu"/>
</dbReference>
<comment type="caution">
    <text evidence="16">The sequence shown here is derived from an EMBL/GenBank/DDBJ whole genome shotgun (WGS) entry which is preliminary data.</text>
</comment>
<evidence type="ECO:0000256" key="10">
    <source>
        <dbReference type="ARBA" id="ARBA00048552"/>
    </source>
</evidence>
<dbReference type="Pfam" id="PF04983">
    <property type="entry name" value="RNA_pol_Rpb1_3"/>
    <property type="match status" value="1"/>
</dbReference>
<feature type="region of interest" description="Disordered" evidence="14">
    <location>
        <begin position="1317"/>
        <end position="1377"/>
    </location>
</feature>
<dbReference type="NCBIfam" id="TIGR02386">
    <property type="entry name" value="rpoC_TIGR"/>
    <property type="match status" value="1"/>
</dbReference>
<feature type="binding site" evidence="11">
    <location>
        <position position="983"/>
    </location>
    <ligand>
        <name>Zn(2+)</name>
        <dbReference type="ChEBI" id="CHEBI:29105"/>
        <label>2</label>
    </ligand>
</feature>
<dbReference type="Gene3D" id="1.10.1790.20">
    <property type="match status" value="1"/>
</dbReference>
<feature type="binding site" evidence="11">
    <location>
        <position position="536"/>
    </location>
    <ligand>
        <name>Mg(2+)</name>
        <dbReference type="ChEBI" id="CHEBI:18420"/>
    </ligand>
</feature>
<dbReference type="EC" id="2.7.7.6" evidence="11"/>
<proteinExistence type="inferred from homology"/>
<feature type="binding site" evidence="11">
    <location>
        <position position="973"/>
    </location>
    <ligand>
        <name>Zn(2+)</name>
        <dbReference type="ChEBI" id="CHEBI:29105"/>
        <label>2</label>
    </ligand>
</feature>
<dbReference type="InterPro" id="IPR012754">
    <property type="entry name" value="DNA-dir_RpoC_beta_prime_bact"/>
</dbReference>
<dbReference type="PANTHER" id="PTHR19376:SF54">
    <property type="entry name" value="DNA-DIRECTED RNA POLYMERASE SUBUNIT BETA"/>
    <property type="match status" value="1"/>
</dbReference>
<dbReference type="Pfam" id="PF04997">
    <property type="entry name" value="RNA_pol_Rpb1_1"/>
    <property type="match status" value="1"/>
</dbReference>
<dbReference type="GO" id="GO:0000428">
    <property type="term" value="C:DNA-directed RNA polymerase complex"/>
    <property type="evidence" value="ECO:0007669"/>
    <property type="project" value="UniProtKB-KW"/>
</dbReference>
<evidence type="ECO:0000313" key="16">
    <source>
        <dbReference type="EMBL" id="PKU92945.1"/>
    </source>
</evidence>
<dbReference type="InterPro" id="IPR045867">
    <property type="entry name" value="DNA-dir_RpoC_beta_prime"/>
</dbReference>
<evidence type="ECO:0000256" key="13">
    <source>
        <dbReference type="SAM" id="Coils"/>
    </source>
</evidence>
<dbReference type="PANTHER" id="PTHR19376">
    <property type="entry name" value="DNA-DIRECTED RNA POLYMERASE"/>
    <property type="match status" value="1"/>
</dbReference>
<dbReference type="InterPro" id="IPR044893">
    <property type="entry name" value="RNA_pol_Rpb1_clamp_domain"/>
</dbReference>
<dbReference type="InterPro" id="IPR007083">
    <property type="entry name" value="RNA_pol_Rpb1_4"/>
</dbReference>
<dbReference type="EMBL" id="PCGY01000010">
    <property type="protein sequence ID" value="PKU92945.1"/>
    <property type="molecule type" value="Genomic_DNA"/>
</dbReference>
<dbReference type="FunFam" id="1.10.150.390:FF:000002">
    <property type="entry name" value="DNA-directed RNA polymerase subunit beta"/>
    <property type="match status" value="1"/>
</dbReference>
<evidence type="ECO:0000256" key="6">
    <source>
        <dbReference type="ARBA" id="ARBA00022723"/>
    </source>
</evidence>
<keyword evidence="6 11" id="KW-0479">Metal-binding</keyword>
<dbReference type="GO" id="GO:0006351">
    <property type="term" value="P:DNA-templated transcription"/>
    <property type="evidence" value="ECO:0007669"/>
    <property type="project" value="UniProtKB-UniRule"/>
</dbReference>
<evidence type="ECO:0000256" key="2">
    <source>
        <dbReference type="ARBA" id="ARBA00006460"/>
    </source>
</evidence>
<feature type="coiled-coil region" evidence="13">
    <location>
        <begin position="160"/>
        <end position="187"/>
    </location>
</feature>
<dbReference type="NCBIfam" id="NF011498">
    <property type="entry name" value="PRK14906.1"/>
    <property type="match status" value="1"/>
</dbReference>
<evidence type="ECO:0000256" key="12">
    <source>
        <dbReference type="RuleBase" id="RU004279"/>
    </source>
</evidence>
<dbReference type="GO" id="GO:0000287">
    <property type="term" value="F:magnesium ion binding"/>
    <property type="evidence" value="ECO:0007669"/>
    <property type="project" value="UniProtKB-UniRule"/>
</dbReference>
<dbReference type="InterPro" id="IPR007080">
    <property type="entry name" value="RNA_pol_Rpb1_1"/>
</dbReference>
<feature type="binding site" evidence="11">
    <location>
        <position position="75"/>
    </location>
    <ligand>
        <name>Zn(2+)</name>
        <dbReference type="ChEBI" id="CHEBI:29105"/>
        <label>1</label>
    </ligand>
</feature>
<dbReference type="SUPFAM" id="SSF64484">
    <property type="entry name" value="beta and beta-prime subunits of DNA dependent RNA-polymerase"/>
    <property type="match status" value="1"/>
</dbReference>
<evidence type="ECO:0000256" key="9">
    <source>
        <dbReference type="ARBA" id="ARBA00023163"/>
    </source>
</evidence>
<evidence type="ECO:0000256" key="8">
    <source>
        <dbReference type="ARBA" id="ARBA00022842"/>
    </source>
</evidence>
<feature type="binding site" evidence="11">
    <location>
        <position position="62"/>
    </location>
    <ligand>
        <name>Zn(2+)</name>
        <dbReference type="ChEBI" id="CHEBI:29105"/>
        <label>1</label>
    </ligand>
</feature>
<feature type="binding site" evidence="11">
    <location>
        <position position="78"/>
    </location>
    <ligand>
        <name>Zn(2+)</name>
        <dbReference type="ChEBI" id="CHEBI:29105"/>
        <label>1</label>
    </ligand>
</feature>
<comment type="catalytic activity">
    <reaction evidence="10 11 12">
        <text>RNA(n) + a ribonucleoside 5'-triphosphate = RNA(n+1) + diphosphate</text>
        <dbReference type="Rhea" id="RHEA:21248"/>
        <dbReference type="Rhea" id="RHEA-COMP:14527"/>
        <dbReference type="Rhea" id="RHEA-COMP:17342"/>
        <dbReference type="ChEBI" id="CHEBI:33019"/>
        <dbReference type="ChEBI" id="CHEBI:61557"/>
        <dbReference type="ChEBI" id="CHEBI:140395"/>
        <dbReference type="EC" id="2.7.7.6"/>
    </reaction>
</comment>
<dbReference type="InterPro" id="IPR007081">
    <property type="entry name" value="RNA_pol_Rpb1_5"/>
</dbReference>
<evidence type="ECO:0000256" key="3">
    <source>
        <dbReference type="ARBA" id="ARBA00022478"/>
    </source>
</evidence>
<comment type="cofactor">
    <cofactor evidence="11">
        <name>Mg(2+)</name>
        <dbReference type="ChEBI" id="CHEBI:18420"/>
    </cofactor>
    <text evidence="11">Binds 1 Mg(2+) ion per subunit.</text>
</comment>
<dbReference type="Gene3D" id="1.10.132.30">
    <property type="match status" value="1"/>
</dbReference>
<feature type="binding site" evidence="11">
    <location>
        <position position="538"/>
    </location>
    <ligand>
        <name>Mg(2+)</name>
        <dbReference type="ChEBI" id="CHEBI:18420"/>
    </ligand>
</feature>
<name>A0A2N3QMN5_9BIFI</name>
<protein>
    <recommendedName>
        <fullName evidence="11">DNA-directed RNA polymerase subunit beta'</fullName>
        <shortName evidence="11">RNAP subunit beta'</shortName>
        <ecNumber evidence="11">2.7.7.6</ecNumber>
    </recommendedName>
    <alternativeName>
        <fullName evidence="11">RNA polymerase subunit beta'</fullName>
    </alternativeName>
    <alternativeName>
        <fullName evidence="11">Transcriptase subunit beta'</fullName>
    </alternativeName>
</protein>
<accession>A0A2N3QMN5</accession>
<evidence type="ECO:0000256" key="11">
    <source>
        <dbReference type="HAMAP-Rule" id="MF_01322"/>
    </source>
</evidence>
<feature type="binding site" evidence="11">
    <location>
        <position position="60"/>
    </location>
    <ligand>
        <name>Zn(2+)</name>
        <dbReference type="ChEBI" id="CHEBI:29105"/>
        <label>1</label>
    </ligand>
</feature>
<feature type="domain" description="RNA polymerase N-terminal" evidence="15">
    <location>
        <begin position="311"/>
        <end position="590"/>
    </location>
</feature>
<comment type="subunit">
    <text evidence="11">The RNAP catalytic core consists of 2 alpha, 1 beta, 1 beta' and 1 omega subunit. When a sigma factor is associated with the core the holoenzyme is formed, which can initiate transcription.</text>
</comment>
<dbReference type="GO" id="GO:0003677">
    <property type="term" value="F:DNA binding"/>
    <property type="evidence" value="ECO:0007669"/>
    <property type="project" value="UniProtKB-UniRule"/>
</dbReference>
<keyword evidence="13" id="KW-0175">Coiled coil</keyword>
<dbReference type="Gene3D" id="4.10.860.120">
    <property type="entry name" value="RNA polymerase II, clamp domain"/>
    <property type="match status" value="1"/>
</dbReference>
<gene>
    <name evidence="11" type="primary">rpoC</name>
    <name evidence="16" type="ORF">CQR47_0429</name>
</gene>
<comment type="cofactor">
    <cofactor evidence="11">
        <name>Zn(2+)</name>
        <dbReference type="ChEBI" id="CHEBI:29105"/>
    </cofactor>
    <text evidence="11">Binds 2 Zn(2+) ions per subunit.</text>
</comment>
<evidence type="ECO:0000256" key="4">
    <source>
        <dbReference type="ARBA" id="ARBA00022679"/>
    </source>
</evidence>
<dbReference type="Pfam" id="PF05000">
    <property type="entry name" value="RNA_pol_Rpb1_4"/>
    <property type="match status" value="1"/>
</dbReference>
<keyword evidence="4 11" id="KW-0808">Transferase</keyword>
<dbReference type="InterPro" id="IPR038120">
    <property type="entry name" value="Rpb1_funnel_sf"/>
</dbReference>
<reference evidence="16 17" key="1">
    <citation type="submission" date="2017-10" db="EMBL/GenBank/DDBJ databases">
        <title>Bifidobacterium genomics.</title>
        <authorList>
            <person name="Lugli G.A."/>
            <person name="Milani C."/>
            <person name="Mancabelli L."/>
        </authorList>
    </citation>
    <scope>NUCLEOTIDE SEQUENCE [LARGE SCALE GENOMIC DNA]</scope>
    <source>
        <strain evidence="16 17">1542B</strain>
    </source>
</reference>
<evidence type="ECO:0000256" key="14">
    <source>
        <dbReference type="SAM" id="MobiDB-lite"/>
    </source>
</evidence>
<keyword evidence="9 11" id="KW-0804">Transcription</keyword>
<evidence type="ECO:0000256" key="1">
    <source>
        <dbReference type="ARBA" id="ARBA00004026"/>
    </source>
</evidence>
<dbReference type="STRING" id="33905.BTHE_0892"/>
<keyword evidence="5 11" id="KW-0548">Nucleotidyltransferase</keyword>
<evidence type="ECO:0000259" key="15">
    <source>
        <dbReference type="SMART" id="SM00663"/>
    </source>
</evidence>
<evidence type="ECO:0000256" key="5">
    <source>
        <dbReference type="ARBA" id="ARBA00022695"/>
    </source>
</evidence>
<dbReference type="GO" id="GO:0008270">
    <property type="term" value="F:zinc ion binding"/>
    <property type="evidence" value="ECO:0007669"/>
    <property type="project" value="UniProtKB-UniRule"/>
</dbReference>
<dbReference type="CDD" id="cd01609">
    <property type="entry name" value="RNAP_beta'_N"/>
    <property type="match status" value="1"/>
</dbReference>
<dbReference type="Gene3D" id="1.10.150.390">
    <property type="match status" value="1"/>
</dbReference>